<proteinExistence type="predicted"/>
<protein>
    <submittedName>
        <fullName evidence="1">Uncharacterized protein</fullName>
    </submittedName>
</protein>
<dbReference type="EMBL" id="VZPX01000006">
    <property type="protein sequence ID" value="KAB0481949.1"/>
    <property type="molecule type" value="Genomic_DNA"/>
</dbReference>
<evidence type="ECO:0000313" key="1">
    <source>
        <dbReference type="EMBL" id="KAB0481949.1"/>
    </source>
</evidence>
<organism evidence="1 2">
    <name type="scientific">Vibrio chagasii</name>
    <dbReference type="NCBI Taxonomy" id="170679"/>
    <lineage>
        <taxon>Bacteria</taxon>
        <taxon>Pseudomonadati</taxon>
        <taxon>Pseudomonadota</taxon>
        <taxon>Gammaproteobacteria</taxon>
        <taxon>Vibrionales</taxon>
        <taxon>Vibrionaceae</taxon>
        <taxon>Vibrio</taxon>
    </lineage>
</organism>
<comment type="caution">
    <text evidence="1">The sequence shown here is derived from an EMBL/GenBank/DDBJ whole genome shotgun (WGS) entry which is preliminary data.</text>
</comment>
<name>A0A7V7THR6_9VIBR</name>
<dbReference type="Proteomes" id="UP000423756">
    <property type="component" value="Unassembled WGS sequence"/>
</dbReference>
<reference evidence="1 2" key="1">
    <citation type="submission" date="2019-09" db="EMBL/GenBank/DDBJ databases">
        <title>Draft genome sequences of 48 bacterial type strains from the CCUG.</title>
        <authorList>
            <person name="Tunovic T."/>
            <person name="Pineiro-Iglesias B."/>
            <person name="Unosson C."/>
            <person name="Inganas E."/>
            <person name="Ohlen M."/>
            <person name="Cardew S."/>
            <person name="Jensie-Markopoulos S."/>
            <person name="Salva-Serra F."/>
            <person name="Jaen-Luchoro D."/>
            <person name="Karlsson R."/>
            <person name="Svensson-Stadler L."/>
            <person name="Chun J."/>
            <person name="Moore E."/>
        </authorList>
    </citation>
    <scope>NUCLEOTIDE SEQUENCE [LARGE SCALE GENOMIC DNA]</scope>
    <source>
        <strain evidence="1 2">CCUG 48643</strain>
    </source>
</reference>
<dbReference type="AlphaFoldDB" id="A0A7V7THR6"/>
<accession>A0A7V7THR6</accession>
<evidence type="ECO:0000313" key="2">
    <source>
        <dbReference type="Proteomes" id="UP000423756"/>
    </source>
</evidence>
<gene>
    <name evidence="1" type="ORF">F7Q91_04875</name>
</gene>
<sequence>MIINTPELTLLFRYIRVQVVSVLGGEPKHWHSDEELDEYLTNIDERMVCLLHDLLVMLDYVYTLKLNNIDLENEERDILDVAQELILAVKYPSQRDKCLEKWR</sequence>